<dbReference type="PROSITE" id="PS50110">
    <property type="entry name" value="RESPONSE_REGULATORY"/>
    <property type="match status" value="1"/>
</dbReference>
<comment type="caution">
    <text evidence="5">The sequence shown here is derived from an EMBL/GenBank/DDBJ whole genome shotgun (WGS) entry which is preliminary data.</text>
</comment>
<sequence length="344" mass="38767">MSDHPSIQHIQNISQQIAFLQNCMADLPLQQQEQIRGILETMVTAVSNLQLSYEEMLSILEASEIVEEKLLTQHQQTVTAYQHYYNLFQCSPIASCVTDANGLIIEANPTFCQLLNISPCYLMGKPLAVYIAPAQRPHFRTLLNRLVQMSRVQTCEIELYPRKKDPFIAQLKTMVVRNELDKVEALWISVHDISHYKQTVTPNLSTFSTVPQLPHALDGLQVLVVDDEADAREFITAVLESQGINVTTADSTVEALDLLEHFRPDVLVSDIRMPDQDGYSLIKKVRELEAEKGWHIPAAALTSYLVEDREKARSAGFESHLHKLAQPSELVDLIARLAGRKSPD</sequence>
<evidence type="ECO:0000313" key="5">
    <source>
        <dbReference type="EMBL" id="PSF35438.1"/>
    </source>
</evidence>
<dbReference type="SUPFAM" id="SSF55785">
    <property type="entry name" value="PYP-like sensor domain (PAS domain)"/>
    <property type="match status" value="1"/>
</dbReference>
<dbReference type="CDD" id="cd17580">
    <property type="entry name" value="REC_2_DhkD-like"/>
    <property type="match status" value="1"/>
</dbReference>
<keyword evidence="6" id="KW-1185">Reference proteome</keyword>
<organism evidence="5 6">
    <name type="scientific">Aphanothece hegewaldii CCALA 016</name>
    <dbReference type="NCBI Taxonomy" id="2107694"/>
    <lineage>
        <taxon>Bacteria</taxon>
        <taxon>Bacillati</taxon>
        <taxon>Cyanobacteriota</taxon>
        <taxon>Cyanophyceae</taxon>
        <taxon>Oscillatoriophycideae</taxon>
        <taxon>Chroococcales</taxon>
        <taxon>Aphanothecaceae</taxon>
        <taxon>Aphanothece</taxon>
    </lineage>
</organism>
<dbReference type="SMART" id="SM00448">
    <property type="entry name" value="REC"/>
    <property type="match status" value="1"/>
</dbReference>
<dbReference type="RefSeq" id="WP_106458078.1">
    <property type="nucleotide sequence ID" value="NZ_PXOH01000020.1"/>
</dbReference>
<dbReference type="Proteomes" id="UP000239001">
    <property type="component" value="Unassembled WGS sequence"/>
</dbReference>
<dbReference type="InterPro" id="IPR001789">
    <property type="entry name" value="Sig_transdc_resp-reg_receiver"/>
</dbReference>
<evidence type="ECO:0000256" key="1">
    <source>
        <dbReference type="ARBA" id="ARBA00022553"/>
    </source>
</evidence>
<dbReference type="PROSITE" id="PS50112">
    <property type="entry name" value="PAS"/>
    <property type="match status" value="1"/>
</dbReference>
<dbReference type="InterPro" id="IPR011006">
    <property type="entry name" value="CheY-like_superfamily"/>
</dbReference>
<dbReference type="Gene3D" id="3.30.450.20">
    <property type="entry name" value="PAS domain"/>
    <property type="match status" value="1"/>
</dbReference>
<evidence type="ECO:0000259" key="3">
    <source>
        <dbReference type="PROSITE" id="PS50110"/>
    </source>
</evidence>
<dbReference type="GO" id="GO:0006355">
    <property type="term" value="P:regulation of DNA-templated transcription"/>
    <property type="evidence" value="ECO:0007669"/>
    <property type="project" value="InterPro"/>
</dbReference>
<evidence type="ECO:0000313" key="6">
    <source>
        <dbReference type="Proteomes" id="UP000239001"/>
    </source>
</evidence>
<feature type="modified residue" description="4-aspartylphosphate" evidence="2">
    <location>
        <position position="270"/>
    </location>
</feature>
<dbReference type="EMBL" id="PXOH01000020">
    <property type="protein sequence ID" value="PSF35438.1"/>
    <property type="molecule type" value="Genomic_DNA"/>
</dbReference>
<reference evidence="5 6" key="2">
    <citation type="submission" date="2018-03" db="EMBL/GenBank/DDBJ databases">
        <authorList>
            <person name="Keele B.F."/>
        </authorList>
    </citation>
    <scope>NUCLEOTIDE SEQUENCE [LARGE SCALE GENOMIC DNA]</scope>
    <source>
        <strain evidence="5 6">CCALA 016</strain>
    </source>
</reference>
<name>A0A2T1LUY5_9CHRO</name>
<dbReference type="Gene3D" id="3.40.50.2300">
    <property type="match status" value="1"/>
</dbReference>
<dbReference type="Pfam" id="PF00989">
    <property type="entry name" value="PAS"/>
    <property type="match status" value="1"/>
</dbReference>
<dbReference type="SUPFAM" id="SSF52172">
    <property type="entry name" value="CheY-like"/>
    <property type="match status" value="1"/>
</dbReference>
<protein>
    <submittedName>
        <fullName evidence="5">PAS sensor protein</fullName>
    </submittedName>
</protein>
<proteinExistence type="predicted"/>
<dbReference type="PANTHER" id="PTHR44591:SF3">
    <property type="entry name" value="RESPONSE REGULATORY DOMAIN-CONTAINING PROTEIN"/>
    <property type="match status" value="1"/>
</dbReference>
<feature type="domain" description="Response regulatory" evidence="3">
    <location>
        <begin position="221"/>
        <end position="338"/>
    </location>
</feature>
<dbReference type="AlphaFoldDB" id="A0A2T1LUY5"/>
<dbReference type="GO" id="GO:0000160">
    <property type="term" value="P:phosphorelay signal transduction system"/>
    <property type="evidence" value="ECO:0007669"/>
    <property type="project" value="InterPro"/>
</dbReference>
<dbReference type="Pfam" id="PF00072">
    <property type="entry name" value="Response_reg"/>
    <property type="match status" value="1"/>
</dbReference>
<feature type="domain" description="PAS" evidence="4">
    <location>
        <begin position="97"/>
        <end position="150"/>
    </location>
</feature>
<keyword evidence="1 2" id="KW-0597">Phosphoprotein</keyword>
<evidence type="ECO:0000259" key="4">
    <source>
        <dbReference type="PROSITE" id="PS50112"/>
    </source>
</evidence>
<dbReference type="InterPro" id="IPR000014">
    <property type="entry name" value="PAS"/>
</dbReference>
<evidence type="ECO:0000256" key="2">
    <source>
        <dbReference type="PROSITE-ProRule" id="PRU00169"/>
    </source>
</evidence>
<dbReference type="InterPro" id="IPR050595">
    <property type="entry name" value="Bact_response_regulator"/>
</dbReference>
<dbReference type="InterPro" id="IPR035965">
    <property type="entry name" value="PAS-like_dom_sf"/>
</dbReference>
<accession>A0A2T1LUY5</accession>
<reference evidence="5 6" key="1">
    <citation type="submission" date="2018-03" db="EMBL/GenBank/DDBJ databases">
        <title>The ancient ancestry and fast evolution of plastids.</title>
        <authorList>
            <person name="Moore K.R."/>
            <person name="Magnabosco C."/>
            <person name="Momper L."/>
            <person name="Gold D.A."/>
            <person name="Bosak T."/>
            <person name="Fournier G.P."/>
        </authorList>
    </citation>
    <scope>NUCLEOTIDE SEQUENCE [LARGE SCALE GENOMIC DNA]</scope>
    <source>
        <strain evidence="5 6">CCALA 016</strain>
    </source>
</reference>
<dbReference type="CDD" id="cd00130">
    <property type="entry name" value="PAS"/>
    <property type="match status" value="1"/>
</dbReference>
<dbReference type="InterPro" id="IPR013767">
    <property type="entry name" value="PAS_fold"/>
</dbReference>
<dbReference type="OrthoDB" id="511602at2"/>
<dbReference type="NCBIfam" id="TIGR00229">
    <property type="entry name" value="sensory_box"/>
    <property type="match status" value="1"/>
</dbReference>
<dbReference type="PANTHER" id="PTHR44591">
    <property type="entry name" value="STRESS RESPONSE REGULATOR PROTEIN 1"/>
    <property type="match status" value="1"/>
</dbReference>
<dbReference type="SMART" id="SM00091">
    <property type="entry name" value="PAS"/>
    <property type="match status" value="1"/>
</dbReference>
<gene>
    <name evidence="5" type="ORF">C7H19_16800</name>
</gene>